<reference evidence="1" key="1">
    <citation type="journal article" date="2023" name="Mol. Phylogenet. Evol.">
        <title>Genome-scale phylogeny and comparative genomics of the fungal order Sordariales.</title>
        <authorList>
            <person name="Hensen N."/>
            <person name="Bonometti L."/>
            <person name="Westerberg I."/>
            <person name="Brannstrom I.O."/>
            <person name="Guillou S."/>
            <person name="Cros-Aarteil S."/>
            <person name="Calhoun S."/>
            <person name="Haridas S."/>
            <person name="Kuo A."/>
            <person name="Mondo S."/>
            <person name="Pangilinan J."/>
            <person name="Riley R."/>
            <person name="LaButti K."/>
            <person name="Andreopoulos B."/>
            <person name="Lipzen A."/>
            <person name="Chen C."/>
            <person name="Yan M."/>
            <person name="Daum C."/>
            <person name="Ng V."/>
            <person name="Clum A."/>
            <person name="Steindorff A."/>
            <person name="Ohm R.A."/>
            <person name="Martin F."/>
            <person name="Silar P."/>
            <person name="Natvig D.O."/>
            <person name="Lalanne C."/>
            <person name="Gautier V."/>
            <person name="Ament-Velasquez S.L."/>
            <person name="Kruys A."/>
            <person name="Hutchinson M.I."/>
            <person name="Powell A.J."/>
            <person name="Barry K."/>
            <person name="Miller A.N."/>
            <person name="Grigoriev I.V."/>
            <person name="Debuchy R."/>
            <person name="Gladieux P."/>
            <person name="Hiltunen Thoren M."/>
            <person name="Johannesson H."/>
        </authorList>
    </citation>
    <scope>NUCLEOTIDE SEQUENCE</scope>
    <source>
        <strain evidence="1">CBS 731.68</strain>
    </source>
</reference>
<reference evidence="1" key="2">
    <citation type="submission" date="2023-05" db="EMBL/GenBank/DDBJ databases">
        <authorList>
            <consortium name="Lawrence Berkeley National Laboratory"/>
            <person name="Steindorff A."/>
            <person name="Hensen N."/>
            <person name="Bonometti L."/>
            <person name="Westerberg I."/>
            <person name="Brannstrom I.O."/>
            <person name="Guillou S."/>
            <person name="Cros-Aarteil S."/>
            <person name="Calhoun S."/>
            <person name="Haridas S."/>
            <person name="Kuo A."/>
            <person name="Mondo S."/>
            <person name="Pangilinan J."/>
            <person name="Riley R."/>
            <person name="Labutti K."/>
            <person name="Andreopoulos B."/>
            <person name="Lipzen A."/>
            <person name="Chen C."/>
            <person name="Yanf M."/>
            <person name="Daum C."/>
            <person name="Ng V."/>
            <person name="Clum A."/>
            <person name="Ohm R."/>
            <person name="Martin F."/>
            <person name="Silar P."/>
            <person name="Natvig D."/>
            <person name="Lalanne C."/>
            <person name="Gautier V."/>
            <person name="Ament-Velasquez S.L."/>
            <person name="Kruys A."/>
            <person name="Hutchinson M.I."/>
            <person name="Powell A.J."/>
            <person name="Barry K."/>
            <person name="Miller A.N."/>
            <person name="Grigoriev I.V."/>
            <person name="Debuchy R."/>
            <person name="Gladieux P."/>
            <person name="Thoren M.H."/>
            <person name="Johannesson H."/>
        </authorList>
    </citation>
    <scope>NUCLEOTIDE SEQUENCE</scope>
    <source>
        <strain evidence="1">CBS 731.68</strain>
    </source>
</reference>
<dbReference type="GeneID" id="87829475"/>
<evidence type="ECO:0000313" key="2">
    <source>
        <dbReference type="Proteomes" id="UP001302602"/>
    </source>
</evidence>
<evidence type="ECO:0000313" key="1">
    <source>
        <dbReference type="EMBL" id="KAK4125312.1"/>
    </source>
</evidence>
<dbReference type="Proteomes" id="UP001302602">
    <property type="component" value="Unassembled WGS sequence"/>
</dbReference>
<keyword evidence="2" id="KW-1185">Reference proteome</keyword>
<dbReference type="RefSeq" id="XP_062649083.1">
    <property type="nucleotide sequence ID" value="XM_062792706.1"/>
</dbReference>
<gene>
    <name evidence="1" type="ORF">N657DRAFT_644176</name>
</gene>
<dbReference type="AlphaFoldDB" id="A0AAN6U2K7"/>
<accession>A0AAN6U2K7</accession>
<comment type="caution">
    <text evidence="1">The sequence shown here is derived from an EMBL/GenBank/DDBJ whole genome shotgun (WGS) entry which is preliminary data.</text>
</comment>
<sequence>MLQANFFKVFPEYLEATPKLSSRAGVYSPNRDLTVTAVIGPKRSFCVTRKTAY</sequence>
<dbReference type="EMBL" id="MU853226">
    <property type="protein sequence ID" value="KAK4125312.1"/>
    <property type="molecule type" value="Genomic_DNA"/>
</dbReference>
<name>A0AAN6U2K7_9PEZI</name>
<protein>
    <submittedName>
        <fullName evidence="1">Uncharacterized protein</fullName>
    </submittedName>
</protein>
<proteinExistence type="predicted"/>
<organism evidence="1 2">
    <name type="scientific">Parathielavia appendiculata</name>
    <dbReference type="NCBI Taxonomy" id="2587402"/>
    <lineage>
        <taxon>Eukaryota</taxon>
        <taxon>Fungi</taxon>
        <taxon>Dikarya</taxon>
        <taxon>Ascomycota</taxon>
        <taxon>Pezizomycotina</taxon>
        <taxon>Sordariomycetes</taxon>
        <taxon>Sordariomycetidae</taxon>
        <taxon>Sordariales</taxon>
        <taxon>Chaetomiaceae</taxon>
        <taxon>Parathielavia</taxon>
    </lineage>
</organism>